<reference evidence="1 2" key="1">
    <citation type="submission" date="2015-10" db="EMBL/GenBank/DDBJ databases">
        <authorList>
            <person name="Gilbert D.G."/>
        </authorList>
    </citation>
    <scope>NUCLEOTIDE SEQUENCE [LARGE SCALE GENOMIC DNA]</scope>
    <source>
        <strain evidence="1">FVVF132</strain>
    </source>
</reference>
<dbReference type="Proteomes" id="UP000051836">
    <property type="component" value="Unassembled WGS sequence"/>
</dbReference>
<dbReference type="EMBL" id="LMAW01002587">
    <property type="protein sequence ID" value="KQK79482.1"/>
    <property type="molecule type" value="Genomic_DNA"/>
</dbReference>
<dbReference type="AlphaFoldDB" id="A0A0Q3URX0"/>
<name>A0A0Q3URX0_AMAAE</name>
<evidence type="ECO:0000313" key="1">
    <source>
        <dbReference type="EMBL" id="KQK79482.1"/>
    </source>
</evidence>
<proteinExistence type="predicted"/>
<accession>A0A0Q3URX0</accession>
<evidence type="ECO:0000313" key="2">
    <source>
        <dbReference type="Proteomes" id="UP000051836"/>
    </source>
</evidence>
<comment type="caution">
    <text evidence="1">The sequence shown here is derived from an EMBL/GenBank/DDBJ whole genome shotgun (WGS) entry which is preliminary data.</text>
</comment>
<organism evidence="1 2">
    <name type="scientific">Amazona aestiva</name>
    <name type="common">Blue-fronted Amazon parrot</name>
    <dbReference type="NCBI Taxonomy" id="12930"/>
    <lineage>
        <taxon>Eukaryota</taxon>
        <taxon>Metazoa</taxon>
        <taxon>Chordata</taxon>
        <taxon>Craniata</taxon>
        <taxon>Vertebrata</taxon>
        <taxon>Euteleostomi</taxon>
        <taxon>Archelosauria</taxon>
        <taxon>Archosauria</taxon>
        <taxon>Dinosauria</taxon>
        <taxon>Saurischia</taxon>
        <taxon>Theropoda</taxon>
        <taxon>Coelurosauria</taxon>
        <taxon>Aves</taxon>
        <taxon>Neognathae</taxon>
        <taxon>Neoaves</taxon>
        <taxon>Telluraves</taxon>
        <taxon>Australaves</taxon>
        <taxon>Psittaciformes</taxon>
        <taxon>Psittacidae</taxon>
        <taxon>Amazona</taxon>
    </lineage>
</organism>
<protein>
    <submittedName>
        <fullName evidence="1">Uncharacterized protein</fullName>
    </submittedName>
</protein>
<sequence length="97" mass="10775">MYLDLQVKSCTPSFDKAEDGSDYPLVHIVVKGRGSNRQDFGWFALPAKADIPRHGYACSATKLIFSIYTCTIKGIHSVDGANMFVIDTYRKAIVLTE</sequence>
<gene>
    <name evidence="1" type="ORF">AAES_103579</name>
</gene>
<keyword evidence="2" id="KW-1185">Reference proteome</keyword>